<accession>A0A7I9VPK4</accession>
<protein>
    <recommendedName>
        <fullName evidence="8">Glycosyl transferase group 1</fullName>
    </recommendedName>
</protein>
<dbReference type="Pfam" id="PF13439">
    <property type="entry name" value="Glyco_transf_4"/>
    <property type="match status" value="1"/>
</dbReference>
<dbReference type="InterPro" id="IPR001296">
    <property type="entry name" value="Glyco_trans_1"/>
</dbReference>
<evidence type="ECO:0000259" key="4">
    <source>
        <dbReference type="Pfam" id="PF00534"/>
    </source>
</evidence>
<keyword evidence="3" id="KW-0808">Transferase</keyword>
<feature type="domain" description="Glycosyl transferase family 1" evidence="4">
    <location>
        <begin position="202"/>
        <end position="358"/>
    </location>
</feature>
<dbReference type="AlphaFoldDB" id="A0A7I9VPK4"/>
<evidence type="ECO:0008006" key="8">
    <source>
        <dbReference type="Google" id="ProtNLM"/>
    </source>
</evidence>
<proteinExistence type="inferred from homology"/>
<dbReference type="EMBL" id="BJTG01000007">
    <property type="protein sequence ID" value="GEJ58168.1"/>
    <property type="molecule type" value="Genomic_DNA"/>
</dbReference>
<evidence type="ECO:0000313" key="7">
    <source>
        <dbReference type="Proteomes" id="UP000503640"/>
    </source>
</evidence>
<dbReference type="PANTHER" id="PTHR12526">
    <property type="entry name" value="GLYCOSYLTRANSFERASE"/>
    <property type="match status" value="1"/>
</dbReference>
<dbReference type="GO" id="GO:0016757">
    <property type="term" value="F:glycosyltransferase activity"/>
    <property type="evidence" value="ECO:0007669"/>
    <property type="project" value="UniProtKB-KW"/>
</dbReference>
<dbReference type="PANTHER" id="PTHR12526:SF640">
    <property type="entry name" value="COLANIC ACID BIOSYNTHESIS GLYCOSYLTRANSFERASE WCAL-RELATED"/>
    <property type="match status" value="1"/>
</dbReference>
<reference evidence="7" key="1">
    <citation type="journal article" date="2020" name="Appl. Environ. Microbiol.">
        <title>Diazotrophic Anaeromyxobacter Isolates from Soils.</title>
        <authorList>
            <person name="Masuda Y."/>
            <person name="Yamanaka H."/>
            <person name="Xu Z.X."/>
            <person name="Shiratori Y."/>
            <person name="Aono T."/>
            <person name="Amachi S."/>
            <person name="Senoo K."/>
            <person name="Itoh H."/>
        </authorList>
    </citation>
    <scope>NUCLEOTIDE SEQUENCE [LARGE SCALE GENOMIC DNA]</scope>
    <source>
        <strain evidence="7">R267</strain>
    </source>
</reference>
<keyword evidence="7" id="KW-1185">Reference proteome</keyword>
<gene>
    <name evidence="6" type="ORF">AMYX_29090</name>
</gene>
<evidence type="ECO:0000256" key="2">
    <source>
        <dbReference type="ARBA" id="ARBA00022676"/>
    </source>
</evidence>
<dbReference type="SUPFAM" id="SSF53756">
    <property type="entry name" value="UDP-Glycosyltransferase/glycogen phosphorylase"/>
    <property type="match status" value="1"/>
</dbReference>
<dbReference type="Gene3D" id="3.40.50.2000">
    <property type="entry name" value="Glycogen Phosphorylase B"/>
    <property type="match status" value="2"/>
</dbReference>
<evidence type="ECO:0000256" key="1">
    <source>
        <dbReference type="ARBA" id="ARBA00009481"/>
    </source>
</evidence>
<comment type="caution">
    <text evidence="6">The sequence shown here is derived from an EMBL/GenBank/DDBJ whole genome shotgun (WGS) entry which is preliminary data.</text>
</comment>
<sequence>MPEQPLIAFVDLVTSVGGVQTVMASVWPRLADRYRCAVIDAYGNPDYARLWSGTAVERVELLRPPRRRYIGGRGATRVLGLAARAPWLTWAALRLRRWVRTHRPSVVYFNQLPAFLWFSRAIPAATPVVYHAHGVGAVRAAEAPYVGRRSSRVVAVSRAVADSLARAGVDRDRIDVVYNGVDVDAERRVAAAGAALPDSAPGEVVLAHVGVLIAHKQQHVSIEALSRLPPHVTLWLCGSMPSGADPGYEASLRALAERLGVARRVHFLGWRDDVPHVISRADVVILPSVQEAMPRALVEAMAAGKPCVGAAVGGIPEIIEDGVTGRVVPPTAAEFAAALAPLATSASARRALGEAGARRAARLFTLEAQQERLAAVLASAMGGPARRRPRAPRAREGVAS</sequence>
<evidence type="ECO:0000256" key="3">
    <source>
        <dbReference type="ARBA" id="ARBA00022679"/>
    </source>
</evidence>
<comment type="similarity">
    <text evidence="1">Belongs to the glycosyltransferase group 1 family. Glycosyltransferase 4 subfamily.</text>
</comment>
<dbReference type="Proteomes" id="UP000503640">
    <property type="component" value="Unassembled WGS sequence"/>
</dbReference>
<evidence type="ECO:0000313" key="6">
    <source>
        <dbReference type="EMBL" id="GEJ58168.1"/>
    </source>
</evidence>
<dbReference type="RefSeq" id="WP_176066476.1">
    <property type="nucleotide sequence ID" value="NZ_BJTG01000007.1"/>
</dbReference>
<keyword evidence="2" id="KW-0328">Glycosyltransferase</keyword>
<name>A0A7I9VPK4_9BACT</name>
<dbReference type="Pfam" id="PF00534">
    <property type="entry name" value="Glycos_transf_1"/>
    <property type="match status" value="1"/>
</dbReference>
<dbReference type="InterPro" id="IPR028098">
    <property type="entry name" value="Glyco_trans_4-like_N"/>
</dbReference>
<dbReference type="CDD" id="cd03811">
    <property type="entry name" value="GT4_GT28_WabH-like"/>
    <property type="match status" value="1"/>
</dbReference>
<organism evidence="6 7">
    <name type="scientific">Anaeromyxobacter diazotrophicus</name>
    <dbReference type="NCBI Taxonomy" id="2590199"/>
    <lineage>
        <taxon>Bacteria</taxon>
        <taxon>Pseudomonadati</taxon>
        <taxon>Myxococcota</taxon>
        <taxon>Myxococcia</taxon>
        <taxon>Myxococcales</taxon>
        <taxon>Cystobacterineae</taxon>
        <taxon>Anaeromyxobacteraceae</taxon>
        <taxon>Anaeromyxobacter</taxon>
    </lineage>
</organism>
<evidence type="ECO:0000259" key="5">
    <source>
        <dbReference type="Pfam" id="PF13439"/>
    </source>
</evidence>
<feature type="domain" description="Glycosyltransferase subfamily 4-like N-terminal" evidence="5">
    <location>
        <begin position="16"/>
        <end position="184"/>
    </location>
</feature>